<proteinExistence type="predicted"/>
<accession>A0ACB8C7E5</accession>
<keyword evidence="2" id="KW-1185">Reference proteome</keyword>
<name>A0ACB8C7E5_DERSI</name>
<gene>
    <name evidence="1" type="ORF">HPB49_004957</name>
</gene>
<evidence type="ECO:0000313" key="2">
    <source>
        <dbReference type="Proteomes" id="UP000821865"/>
    </source>
</evidence>
<protein>
    <submittedName>
        <fullName evidence="1">Uncharacterized protein</fullName>
    </submittedName>
</protein>
<comment type="caution">
    <text evidence="1">The sequence shown here is derived from an EMBL/GenBank/DDBJ whole genome shotgun (WGS) entry which is preliminary data.</text>
</comment>
<reference evidence="1" key="1">
    <citation type="submission" date="2020-05" db="EMBL/GenBank/DDBJ databases">
        <title>Large-scale comparative analyses of tick genomes elucidate their genetic diversity and vector capacities.</title>
        <authorList>
            <person name="Jia N."/>
            <person name="Wang J."/>
            <person name="Shi W."/>
            <person name="Du L."/>
            <person name="Sun Y."/>
            <person name="Zhan W."/>
            <person name="Jiang J."/>
            <person name="Wang Q."/>
            <person name="Zhang B."/>
            <person name="Ji P."/>
            <person name="Sakyi L.B."/>
            <person name="Cui X."/>
            <person name="Yuan T."/>
            <person name="Jiang B."/>
            <person name="Yang W."/>
            <person name="Lam T.T.-Y."/>
            <person name="Chang Q."/>
            <person name="Ding S."/>
            <person name="Wang X."/>
            <person name="Zhu J."/>
            <person name="Ruan X."/>
            <person name="Zhao L."/>
            <person name="Wei J."/>
            <person name="Que T."/>
            <person name="Du C."/>
            <person name="Cheng J."/>
            <person name="Dai P."/>
            <person name="Han X."/>
            <person name="Huang E."/>
            <person name="Gao Y."/>
            <person name="Liu J."/>
            <person name="Shao H."/>
            <person name="Ye R."/>
            <person name="Li L."/>
            <person name="Wei W."/>
            <person name="Wang X."/>
            <person name="Wang C."/>
            <person name="Yang T."/>
            <person name="Huo Q."/>
            <person name="Li W."/>
            <person name="Guo W."/>
            <person name="Chen H."/>
            <person name="Zhou L."/>
            <person name="Ni X."/>
            <person name="Tian J."/>
            <person name="Zhou Y."/>
            <person name="Sheng Y."/>
            <person name="Liu T."/>
            <person name="Pan Y."/>
            <person name="Xia L."/>
            <person name="Li J."/>
            <person name="Zhao F."/>
            <person name="Cao W."/>
        </authorList>
    </citation>
    <scope>NUCLEOTIDE SEQUENCE</scope>
    <source>
        <strain evidence="1">Dsil-2018</strain>
    </source>
</reference>
<sequence length="106" mass="12095">MNLKALKKPELLELANELNIEISERQRKPEIIEAIGALAADDEELEQCLISIKKKEDRVARDALEKQECVAREAKEERERLNLLEMKRIELSILKAQNTGKATPTS</sequence>
<organism evidence="1 2">
    <name type="scientific">Dermacentor silvarum</name>
    <name type="common">Tick</name>
    <dbReference type="NCBI Taxonomy" id="543639"/>
    <lineage>
        <taxon>Eukaryota</taxon>
        <taxon>Metazoa</taxon>
        <taxon>Ecdysozoa</taxon>
        <taxon>Arthropoda</taxon>
        <taxon>Chelicerata</taxon>
        <taxon>Arachnida</taxon>
        <taxon>Acari</taxon>
        <taxon>Parasitiformes</taxon>
        <taxon>Ixodida</taxon>
        <taxon>Ixodoidea</taxon>
        <taxon>Ixodidae</taxon>
        <taxon>Rhipicephalinae</taxon>
        <taxon>Dermacentor</taxon>
    </lineage>
</organism>
<dbReference type="EMBL" id="CM023477">
    <property type="protein sequence ID" value="KAH7936809.1"/>
    <property type="molecule type" value="Genomic_DNA"/>
</dbReference>
<evidence type="ECO:0000313" key="1">
    <source>
        <dbReference type="EMBL" id="KAH7936809.1"/>
    </source>
</evidence>
<dbReference type="Proteomes" id="UP000821865">
    <property type="component" value="Chromosome 8"/>
</dbReference>